<evidence type="ECO:0000256" key="4">
    <source>
        <dbReference type="ARBA" id="ARBA00023136"/>
    </source>
</evidence>
<sequence length="312" mass="35986">MKRIENQKSAKLNLRNSLIRLDSYIEYYASYSIYNNALGLARTLLAAGTALTLLFTDEKVLFKSGLHPGWSSEIVPINALNFFNLVPVNFITLTKWIVFLILIIIASGWRPRFTCIPHWYISTCFLNSALDIEGGDQITSNITMLLLPILLMDSRKWHWQRLSTNGNSFGEKVRGIISNTLFYVIKLQVCVIYFHAAIGKIGVNQWLDGTAPYYWFNHPVFGMSSWLKPLLNPFLTNSYFVFLLSWGVIVWELILAAAIFMEKKHYKRLFIIAVGFHFLIVVVHGLFSFFFAMTGALCLYFLVEYNNRIYEK</sequence>
<comment type="subcellular location">
    <subcellularLocation>
        <location evidence="1">Endomembrane system</location>
        <topology evidence="1">Multi-pass membrane protein</topology>
    </subcellularLocation>
</comment>
<evidence type="ECO:0000256" key="3">
    <source>
        <dbReference type="ARBA" id="ARBA00022989"/>
    </source>
</evidence>
<feature type="transmembrane region" description="Helical" evidence="5">
    <location>
        <begin position="37"/>
        <end position="56"/>
    </location>
</feature>
<evidence type="ECO:0000256" key="5">
    <source>
        <dbReference type="SAM" id="Phobius"/>
    </source>
</evidence>
<dbReference type="SMART" id="SM00752">
    <property type="entry name" value="HTTM"/>
    <property type="match status" value="1"/>
</dbReference>
<dbReference type="EMBL" id="WRXN01000019">
    <property type="protein sequence ID" value="MVT12115.1"/>
    <property type="molecule type" value="Genomic_DNA"/>
</dbReference>
<keyword evidence="2 5" id="KW-0812">Transmembrane</keyword>
<evidence type="ECO:0000256" key="1">
    <source>
        <dbReference type="ARBA" id="ARBA00004127"/>
    </source>
</evidence>
<protein>
    <recommendedName>
        <fullName evidence="6">HTTM-like domain-containing protein</fullName>
    </recommendedName>
</protein>
<dbReference type="InterPro" id="IPR023894">
    <property type="entry name" value="Sporulation_SdpB"/>
</dbReference>
<dbReference type="PANTHER" id="PTHR39535:SF2">
    <property type="entry name" value="HTTM DOMAIN-CONTAINING PROTEIN"/>
    <property type="match status" value="1"/>
</dbReference>
<proteinExistence type="predicted"/>
<dbReference type="PANTHER" id="PTHR39535">
    <property type="entry name" value="SPORULATION-DELAYING PROTEIN SDPB"/>
    <property type="match status" value="1"/>
</dbReference>
<feature type="transmembrane region" description="Helical" evidence="5">
    <location>
        <begin position="269"/>
        <end position="302"/>
    </location>
</feature>
<accession>A0A7K1UDM8</accession>
<feature type="transmembrane region" description="Helical" evidence="5">
    <location>
        <begin position="180"/>
        <end position="198"/>
    </location>
</feature>
<gene>
    <name evidence="7" type="ORF">GO493_27905</name>
</gene>
<reference evidence="7 8" key="1">
    <citation type="submission" date="2019-12" db="EMBL/GenBank/DDBJ databases">
        <title>Chitinophaga sp. strain ysch24 (GDMCC 1.1355), whole genome shotgun sequence.</title>
        <authorList>
            <person name="Zhang X."/>
        </authorList>
    </citation>
    <scope>NUCLEOTIDE SEQUENCE [LARGE SCALE GENOMIC DNA]</scope>
    <source>
        <strain evidence="8">ysch24</strain>
    </source>
</reference>
<keyword evidence="3 5" id="KW-1133">Transmembrane helix</keyword>
<dbReference type="NCBIfam" id="TIGR04033">
    <property type="entry name" value="export_SdpB"/>
    <property type="match status" value="1"/>
</dbReference>
<feature type="transmembrane region" description="Helical" evidence="5">
    <location>
        <begin position="239"/>
        <end position="260"/>
    </location>
</feature>
<dbReference type="AlphaFoldDB" id="A0A7K1UDM8"/>
<organism evidence="7 8">
    <name type="scientific">Chitinophaga tropicalis</name>
    <dbReference type="NCBI Taxonomy" id="2683588"/>
    <lineage>
        <taxon>Bacteria</taxon>
        <taxon>Pseudomonadati</taxon>
        <taxon>Bacteroidota</taxon>
        <taxon>Chitinophagia</taxon>
        <taxon>Chitinophagales</taxon>
        <taxon>Chitinophagaceae</taxon>
        <taxon>Chitinophaga</taxon>
    </lineage>
</organism>
<dbReference type="GO" id="GO:0012505">
    <property type="term" value="C:endomembrane system"/>
    <property type="evidence" value="ECO:0007669"/>
    <property type="project" value="UniProtKB-SubCell"/>
</dbReference>
<comment type="caution">
    <text evidence="7">The sequence shown here is derived from an EMBL/GenBank/DDBJ whole genome shotgun (WGS) entry which is preliminary data.</text>
</comment>
<evidence type="ECO:0000313" key="8">
    <source>
        <dbReference type="Proteomes" id="UP000461730"/>
    </source>
</evidence>
<keyword evidence="8" id="KW-1185">Reference proteome</keyword>
<evidence type="ECO:0000313" key="7">
    <source>
        <dbReference type="EMBL" id="MVT12115.1"/>
    </source>
</evidence>
<dbReference type="InterPro" id="IPR011020">
    <property type="entry name" value="HTTM-like"/>
</dbReference>
<evidence type="ECO:0000256" key="2">
    <source>
        <dbReference type="ARBA" id="ARBA00022692"/>
    </source>
</evidence>
<feature type="transmembrane region" description="Helical" evidence="5">
    <location>
        <begin position="90"/>
        <end position="109"/>
    </location>
</feature>
<dbReference type="Proteomes" id="UP000461730">
    <property type="component" value="Unassembled WGS sequence"/>
</dbReference>
<feature type="domain" description="HTTM-like" evidence="6">
    <location>
        <begin position="30"/>
        <end position="305"/>
    </location>
</feature>
<keyword evidence="4 5" id="KW-0472">Membrane</keyword>
<evidence type="ECO:0000259" key="6">
    <source>
        <dbReference type="SMART" id="SM00752"/>
    </source>
</evidence>
<dbReference type="InterPro" id="IPR052964">
    <property type="entry name" value="Sporulation_signal_mat"/>
</dbReference>
<name>A0A7K1UDM8_9BACT</name>